<sequence>MTATATKSLVVATTEAIESEKGSKTLKVVTTEQPTTITQRITNKMSHRGNKITKIASTEPNAKLTKKAPQQQQDIDDSSPLACIDYACEAIVLVFRSLSGKEEEKPTAYRSVSASPVKTRVRKQLVVATDVNENSLVDKGQKQTDLSFSEQAPVKKQLTIASDFSEHKLSTEAPTDVTTTESSSKKKSSTKKKAKAIFGRFFKKKGKKSTVEGNCRKGKLAHQPEKTEVIQEKEHSPRTESVSKPESTGFVQLEQEDLPTESAPQVEPMKADNTPCESVPPRELTKEMQDEVENSIVEPVLHSESTEILQKKVSFATLPEREAPPSPTEVASKALFDLIDTVSLKIDMHYPQLTNANLAAARIVSLPDSDLDSDEEDTENDSLAESTGENSTKVFDVVKDMNDMWEKKDEVISELNEMWEESDQDLVKVITEHISFDEDEDDEPLESDYALPSYQHIASTEHKFVQFQSHSNMIAAV</sequence>
<comment type="caution">
    <text evidence="2">The sequence shown here is derived from an EMBL/GenBank/DDBJ whole genome shotgun (WGS) entry which is preliminary data.</text>
</comment>
<accession>A0AAD2FI11</accession>
<organism evidence="2 3">
    <name type="scientific">Cylindrotheca closterium</name>
    <dbReference type="NCBI Taxonomy" id="2856"/>
    <lineage>
        <taxon>Eukaryota</taxon>
        <taxon>Sar</taxon>
        <taxon>Stramenopiles</taxon>
        <taxon>Ochrophyta</taxon>
        <taxon>Bacillariophyta</taxon>
        <taxon>Bacillariophyceae</taxon>
        <taxon>Bacillariophycidae</taxon>
        <taxon>Bacillariales</taxon>
        <taxon>Bacillariaceae</taxon>
        <taxon>Cylindrotheca</taxon>
    </lineage>
</organism>
<reference evidence="2" key="1">
    <citation type="submission" date="2023-08" db="EMBL/GenBank/DDBJ databases">
        <authorList>
            <person name="Audoor S."/>
            <person name="Bilcke G."/>
        </authorList>
    </citation>
    <scope>NUCLEOTIDE SEQUENCE</scope>
</reference>
<evidence type="ECO:0000256" key="1">
    <source>
        <dbReference type="SAM" id="MobiDB-lite"/>
    </source>
</evidence>
<dbReference type="Proteomes" id="UP001295423">
    <property type="component" value="Unassembled WGS sequence"/>
</dbReference>
<feature type="compositionally biased region" description="Basic and acidic residues" evidence="1">
    <location>
        <begin position="222"/>
        <end position="243"/>
    </location>
</feature>
<keyword evidence="3" id="KW-1185">Reference proteome</keyword>
<gene>
    <name evidence="2" type="ORF">CYCCA115_LOCUS3231</name>
</gene>
<name>A0AAD2FI11_9STRA</name>
<dbReference type="EMBL" id="CAKOGP040000258">
    <property type="protein sequence ID" value="CAJ1933266.1"/>
    <property type="molecule type" value="Genomic_DNA"/>
</dbReference>
<dbReference type="AlphaFoldDB" id="A0AAD2FI11"/>
<feature type="region of interest" description="Disordered" evidence="1">
    <location>
        <begin position="260"/>
        <end position="280"/>
    </location>
</feature>
<proteinExistence type="predicted"/>
<evidence type="ECO:0000313" key="2">
    <source>
        <dbReference type="EMBL" id="CAJ1933266.1"/>
    </source>
</evidence>
<feature type="region of interest" description="Disordered" evidence="1">
    <location>
        <begin position="171"/>
        <end position="191"/>
    </location>
</feature>
<feature type="region of interest" description="Disordered" evidence="1">
    <location>
        <begin position="369"/>
        <end position="391"/>
    </location>
</feature>
<protein>
    <submittedName>
        <fullName evidence="2">Uncharacterized protein</fullName>
    </submittedName>
</protein>
<evidence type="ECO:0000313" key="3">
    <source>
        <dbReference type="Proteomes" id="UP001295423"/>
    </source>
</evidence>
<feature type="region of interest" description="Disordered" evidence="1">
    <location>
        <begin position="209"/>
        <end position="248"/>
    </location>
</feature>
<feature type="compositionally biased region" description="Acidic residues" evidence="1">
    <location>
        <begin position="369"/>
        <end position="382"/>
    </location>
</feature>